<evidence type="ECO:0000256" key="3">
    <source>
        <dbReference type="ARBA" id="ARBA00022692"/>
    </source>
</evidence>
<evidence type="ECO:0000313" key="9">
    <source>
        <dbReference type="EMBL" id="KXB59245.1"/>
    </source>
</evidence>
<comment type="caution">
    <text evidence="9">The sequence shown here is derived from an EMBL/GenBank/DDBJ whole genome shotgun (WGS) entry which is preliminary data.</text>
</comment>
<feature type="transmembrane region" description="Helical" evidence="7">
    <location>
        <begin position="200"/>
        <end position="223"/>
    </location>
</feature>
<comment type="subcellular location">
    <subcellularLocation>
        <location evidence="1">Membrane</location>
        <topology evidence="1">Multi-pass membrane protein</topology>
    </subcellularLocation>
</comment>
<feature type="transmembrane region" description="Helical" evidence="7">
    <location>
        <begin position="340"/>
        <end position="359"/>
    </location>
</feature>
<evidence type="ECO:0000256" key="7">
    <source>
        <dbReference type="SAM" id="Phobius"/>
    </source>
</evidence>
<feature type="transmembrane region" description="Helical" evidence="7">
    <location>
        <begin position="282"/>
        <end position="308"/>
    </location>
</feature>
<feature type="domain" description="Amino acid permease/ SLC12A" evidence="8">
    <location>
        <begin position="17"/>
        <end position="472"/>
    </location>
</feature>
<organism evidence="9 10">
    <name type="scientific">Gemella haemolysans</name>
    <dbReference type="NCBI Taxonomy" id="1379"/>
    <lineage>
        <taxon>Bacteria</taxon>
        <taxon>Bacillati</taxon>
        <taxon>Bacillota</taxon>
        <taxon>Bacilli</taxon>
        <taxon>Bacillales</taxon>
        <taxon>Gemellaceae</taxon>
        <taxon>Gemella</taxon>
    </lineage>
</organism>
<feature type="transmembrane region" description="Helical" evidence="7">
    <location>
        <begin position="45"/>
        <end position="69"/>
    </location>
</feature>
<dbReference type="FunFam" id="1.20.1740.10:FF:000001">
    <property type="entry name" value="Amino acid permease"/>
    <property type="match status" value="1"/>
</dbReference>
<dbReference type="Pfam" id="PF00324">
    <property type="entry name" value="AA_permease"/>
    <property type="match status" value="1"/>
</dbReference>
<dbReference type="GO" id="GO:0015171">
    <property type="term" value="F:amino acid transmembrane transporter activity"/>
    <property type="evidence" value="ECO:0007669"/>
    <property type="project" value="TreeGrafter"/>
</dbReference>
<feature type="transmembrane region" description="Helical" evidence="7">
    <location>
        <begin position="412"/>
        <end position="434"/>
    </location>
</feature>
<evidence type="ECO:0000256" key="6">
    <source>
        <dbReference type="ARBA" id="ARBA00023136"/>
    </source>
</evidence>
<dbReference type="PANTHER" id="PTHR43341:SF1">
    <property type="entry name" value="GENERAL AMINO-ACID PERMEASE GAP1"/>
    <property type="match status" value="1"/>
</dbReference>
<dbReference type="AlphaFoldDB" id="A0A133ZV07"/>
<feature type="transmembrane region" description="Helical" evidence="7">
    <location>
        <begin position="90"/>
        <end position="114"/>
    </location>
</feature>
<dbReference type="GO" id="GO:0016020">
    <property type="term" value="C:membrane"/>
    <property type="evidence" value="ECO:0007669"/>
    <property type="project" value="UniProtKB-SubCell"/>
</dbReference>
<evidence type="ECO:0000259" key="8">
    <source>
        <dbReference type="Pfam" id="PF00324"/>
    </source>
</evidence>
<keyword evidence="6 7" id="KW-0472">Membrane</keyword>
<proteinExistence type="predicted"/>
<keyword evidence="3 7" id="KW-0812">Transmembrane</keyword>
<protein>
    <submittedName>
        <fullName evidence="9">Putative lysine-specific permease</fullName>
    </submittedName>
</protein>
<feature type="transmembrane region" description="Helical" evidence="7">
    <location>
        <begin position="20"/>
        <end position="39"/>
    </location>
</feature>
<feature type="transmembrane region" description="Helical" evidence="7">
    <location>
        <begin position="446"/>
        <end position="465"/>
    </location>
</feature>
<dbReference type="PANTHER" id="PTHR43341">
    <property type="entry name" value="AMINO ACID PERMEASE"/>
    <property type="match status" value="1"/>
</dbReference>
<feature type="transmembrane region" description="Helical" evidence="7">
    <location>
        <begin position="243"/>
        <end position="262"/>
    </location>
</feature>
<dbReference type="InterPro" id="IPR050524">
    <property type="entry name" value="APC_YAT"/>
</dbReference>
<evidence type="ECO:0000256" key="5">
    <source>
        <dbReference type="ARBA" id="ARBA00022989"/>
    </source>
</evidence>
<dbReference type="Gene3D" id="1.20.1740.10">
    <property type="entry name" value="Amino acid/polyamine transporter I"/>
    <property type="match status" value="1"/>
</dbReference>
<evidence type="ECO:0000256" key="2">
    <source>
        <dbReference type="ARBA" id="ARBA00022448"/>
    </source>
</evidence>
<keyword evidence="4" id="KW-0029">Amino-acid transport</keyword>
<accession>A0A133ZV07</accession>
<dbReference type="STRING" id="1379.HMPREF3186_01232"/>
<gene>
    <name evidence="9" type="ORF">HMPREF3186_01232</name>
</gene>
<dbReference type="PIRSF" id="PIRSF006060">
    <property type="entry name" value="AA_transporter"/>
    <property type="match status" value="1"/>
</dbReference>
<dbReference type="EMBL" id="LSDC01000078">
    <property type="protein sequence ID" value="KXB59245.1"/>
    <property type="molecule type" value="Genomic_DNA"/>
</dbReference>
<feature type="transmembrane region" description="Helical" evidence="7">
    <location>
        <begin position="365"/>
        <end position="391"/>
    </location>
</feature>
<keyword evidence="5 7" id="KW-1133">Transmembrane helix</keyword>
<evidence type="ECO:0000256" key="4">
    <source>
        <dbReference type="ARBA" id="ARBA00022970"/>
    </source>
</evidence>
<name>A0A133ZV07_9BACL</name>
<evidence type="ECO:0000256" key="1">
    <source>
        <dbReference type="ARBA" id="ARBA00004141"/>
    </source>
</evidence>
<evidence type="ECO:0000313" key="10">
    <source>
        <dbReference type="Proteomes" id="UP000070355"/>
    </source>
</evidence>
<dbReference type="InterPro" id="IPR004841">
    <property type="entry name" value="AA-permease/SLC12A_dom"/>
</dbReference>
<sequence length="482" mass="52663">MKNMADSKMERKLQARHISMIAIGGCIGTGLFMASGAVVSKAGSYGAVLTYALIGVIIYFLMASIGELATFYPVSGSFGAYATRFIDPGVGFGVGWLFWILWILVASVDIITLSKILHYWEFFRQFSSFSICIVFLVFLYLLNLVSVKVFGEVEYWITIIKVMTVVAFLIVGAAIIFGATGNSEAGIHTFIKNGEKTSSAGVLGLFGVLSTAAFSFGGTEVVAVTAGESPNPKETMPKAVRQVFWRILIFYIATMLIISSIVSANDPRLLDTNNVTASPFTIVFQNIGLEVAAVIMNAVILTSVLSAANSGMYVSSRQLFSLSSHNYGPKVFKKLNTNSVPVFALTFSAIFMVLCFIFERLNPSGYYMLLSMVGIIVMIIWMVSLISQIRLRRAIVKQGKKAEDVLPYTSKTGVVGSYIALFSFATIILLQLVADYATGGFVKMSYNLVCPAVGVVMYLVFKLVTKKKFVKLEEMDIHPYKG</sequence>
<feature type="transmembrane region" description="Helical" evidence="7">
    <location>
        <begin position="126"/>
        <end position="147"/>
    </location>
</feature>
<feature type="transmembrane region" description="Helical" evidence="7">
    <location>
        <begin position="159"/>
        <end position="180"/>
    </location>
</feature>
<dbReference type="Proteomes" id="UP000070355">
    <property type="component" value="Unassembled WGS sequence"/>
</dbReference>
<reference evidence="10" key="1">
    <citation type="submission" date="2016-01" db="EMBL/GenBank/DDBJ databases">
        <authorList>
            <person name="Mitreva M."/>
            <person name="Pepin K.H."/>
            <person name="Mihindukulasuriya K.A."/>
            <person name="Fulton R."/>
            <person name="Fronick C."/>
            <person name="O'Laughlin M."/>
            <person name="Miner T."/>
            <person name="Herter B."/>
            <person name="Rosa B.A."/>
            <person name="Cordes M."/>
            <person name="Tomlinson C."/>
            <person name="Wollam A."/>
            <person name="Palsikar V.B."/>
            <person name="Mardis E.R."/>
            <person name="Wilson R.K."/>
        </authorList>
    </citation>
    <scope>NUCLEOTIDE SEQUENCE [LARGE SCALE GENOMIC DNA]</scope>
    <source>
        <strain evidence="10">DNF01167</strain>
    </source>
</reference>
<keyword evidence="2" id="KW-0813">Transport</keyword>
<dbReference type="PATRIC" id="fig|1379.3.peg.1212"/>